<dbReference type="EC" id="1.1.-.-" evidence="6"/>
<gene>
    <name evidence="6" type="ORF">ACFQ5G_09055</name>
</gene>
<dbReference type="GO" id="GO:0016491">
    <property type="term" value="F:oxidoreductase activity"/>
    <property type="evidence" value="ECO:0007669"/>
    <property type="project" value="UniProtKB-KW"/>
</dbReference>
<dbReference type="Gene3D" id="3.40.50.720">
    <property type="entry name" value="NAD(P)-binding Rossmann-like Domain"/>
    <property type="match status" value="1"/>
</dbReference>
<evidence type="ECO:0000256" key="2">
    <source>
        <dbReference type="ARBA" id="ARBA00023002"/>
    </source>
</evidence>
<dbReference type="InterPro" id="IPR036291">
    <property type="entry name" value="NAD(P)-bd_dom_sf"/>
</dbReference>
<dbReference type="Pfam" id="PF14833">
    <property type="entry name" value="NAD_binding_11"/>
    <property type="match status" value="1"/>
</dbReference>
<protein>
    <submittedName>
        <fullName evidence="6">NAD(P)-dependent oxidoreductase</fullName>
        <ecNumber evidence="6">1.1.-.-</ecNumber>
    </submittedName>
</protein>
<accession>A0ABW4A422</accession>
<feature type="domain" description="3-hydroxyisobutyrate dehydrogenase-like NAD-binding" evidence="5">
    <location>
        <begin position="166"/>
        <end position="281"/>
    </location>
</feature>
<evidence type="ECO:0000259" key="5">
    <source>
        <dbReference type="Pfam" id="PF14833"/>
    </source>
</evidence>
<comment type="caution">
    <text evidence="6">The sequence shown here is derived from an EMBL/GenBank/DDBJ whole genome shotgun (WGS) entry which is preliminary data.</text>
</comment>
<proteinExistence type="inferred from homology"/>
<dbReference type="InterPro" id="IPR008927">
    <property type="entry name" value="6-PGluconate_DH-like_C_sf"/>
</dbReference>
<dbReference type="EMBL" id="JBHTMK010000012">
    <property type="protein sequence ID" value="MFD1365485.1"/>
    <property type="molecule type" value="Genomic_DNA"/>
</dbReference>
<feature type="domain" description="6-phosphogluconate dehydrogenase NADP-binding" evidence="4">
    <location>
        <begin position="2"/>
        <end position="146"/>
    </location>
</feature>
<comment type="similarity">
    <text evidence="1">Belongs to the HIBADH-related family.</text>
</comment>
<keyword evidence="3" id="KW-0520">NAD</keyword>
<keyword evidence="7" id="KW-1185">Reference proteome</keyword>
<organism evidence="6 7">
    <name type="scientific">Actinoplanes sichuanensis</name>
    <dbReference type="NCBI Taxonomy" id="512349"/>
    <lineage>
        <taxon>Bacteria</taxon>
        <taxon>Bacillati</taxon>
        <taxon>Actinomycetota</taxon>
        <taxon>Actinomycetes</taxon>
        <taxon>Micromonosporales</taxon>
        <taxon>Micromonosporaceae</taxon>
        <taxon>Actinoplanes</taxon>
    </lineage>
</organism>
<dbReference type="SUPFAM" id="SSF48179">
    <property type="entry name" value="6-phosphogluconate dehydrogenase C-terminal domain-like"/>
    <property type="match status" value="1"/>
</dbReference>
<dbReference type="InterPro" id="IPR002204">
    <property type="entry name" value="3-OH-isobutyrate_DH-rel_CS"/>
</dbReference>
<dbReference type="PANTHER" id="PTHR43580:SF2">
    <property type="entry name" value="CYTOKINE-LIKE NUCLEAR FACTOR N-PAC"/>
    <property type="match status" value="1"/>
</dbReference>
<dbReference type="Proteomes" id="UP001597183">
    <property type="component" value="Unassembled WGS sequence"/>
</dbReference>
<evidence type="ECO:0000259" key="4">
    <source>
        <dbReference type="Pfam" id="PF03446"/>
    </source>
</evidence>
<keyword evidence="2 6" id="KW-0560">Oxidoreductase</keyword>
<name>A0ABW4A422_9ACTN</name>
<evidence type="ECO:0000313" key="7">
    <source>
        <dbReference type="Proteomes" id="UP001597183"/>
    </source>
</evidence>
<dbReference type="InterPro" id="IPR029154">
    <property type="entry name" value="HIBADH-like_NADP-bd"/>
</dbReference>
<dbReference type="InterPro" id="IPR013328">
    <property type="entry name" value="6PGD_dom2"/>
</dbReference>
<reference evidence="7" key="1">
    <citation type="journal article" date="2019" name="Int. J. Syst. Evol. Microbiol.">
        <title>The Global Catalogue of Microorganisms (GCM) 10K type strain sequencing project: providing services to taxonomists for standard genome sequencing and annotation.</title>
        <authorList>
            <consortium name="The Broad Institute Genomics Platform"/>
            <consortium name="The Broad Institute Genome Sequencing Center for Infectious Disease"/>
            <person name="Wu L."/>
            <person name="Ma J."/>
        </authorList>
    </citation>
    <scope>NUCLEOTIDE SEQUENCE [LARGE SCALE GENOMIC DNA]</scope>
    <source>
        <strain evidence="7">CCM 7526</strain>
    </source>
</reference>
<dbReference type="PANTHER" id="PTHR43580">
    <property type="entry name" value="OXIDOREDUCTASE GLYR1-RELATED"/>
    <property type="match status" value="1"/>
</dbReference>
<dbReference type="PROSITE" id="PS00895">
    <property type="entry name" value="3_HYDROXYISOBUT_DH"/>
    <property type="match status" value="1"/>
</dbReference>
<evidence type="ECO:0000313" key="6">
    <source>
        <dbReference type="EMBL" id="MFD1365485.1"/>
    </source>
</evidence>
<dbReference type="RefSeq" id="WP_317792980.1">
    <property type="nucleotide sequence ID" value="NZ_AP028461.1"/>
</dbReference>
<dbReference type="InterPro" id="IPR015815">
    <property type="entry name" value="HIBADH-related"/>
</dbReference>
<sequence length="284" mass="29646">MTVGFVGLGVMGQPMALNLARAGTELIVWNRTPDRAGPLRQAGATVAGDVAEVFAAAETVILMLANDRVIDDVLGRGTDTFGELVRDRTVVHMGTTAPAYSAGLGRDVIAAGGSYAEAPVSGSRGPAETGDLVVMIAGGGPAVEDLLRPMCREIVRCGDVPGALLMKLAVNTFLISMVTGLAEAFHFAGRHGLDPGTLSAALDAGPMASVVSRVKSRKLCERDFDVQAAIRDVLYNNELVLGAAREAGFGSPLLEVCRELYFETDRAGFGGEDMAAVIRALEAR</sequence>
<evidence type="ECO:0000256" key="3">
    <source>
        <dbReference type="ARBA" id="ARBA00023027"/>
    </source>
</evidence>
<dbReference type="PIRSF" id="PIRSF000103">
    <property type="entry name" value="HIBADH"/>
    <property type="match status" value="1"/>
</dbReference>
<dbReference type="Gene3D" id="1.10.1040.10">
    <property type="entry name" value="N-(1-d-carboxylethyl)-l-norvaline Dehydrogenase, domain 2"/>
    <property type="match status" value="1"/>
</dbReference>
<dbReference type="InterPro" id="IPR006115">
    <property type="entry name" value="6PGDH_NADP-bd"/>
</dbReference>
<evidence type="ECO:0000256" key="1">
    <source>
        <dbReference type="ARBA" id="ARBA00009080"/>
    </source>
</evidence>
<dbReference type="Pfam" id="PF03446">
    <property type="entry name" value="NAD_binding_2"/>
    <property type="match status" value="1"/>
</dbReference>
<dbReference type="InterPro" id="IPR051265">
    <property type="entry name" value="HIBADH-related_NP60_sf"/>
</dbReference>
<dbReference type="SUPFAM" id="SSF51735">
    <property type="entry name" value="NAD(P)-binding Rossmann-fold domains"/>
    <property type="match status" value="1"/>
</dbReference>